<keyword evidence="2" id="KW-1185">Reference proteome</keyword>
<gene>
    <name evidence="1" type="ORF">L1987_13193</name>
</gene>
<accession>A0ACB9JGP8</accession>
<evidence type="ECO:0000313" key="1">
    <source>
        <dbReference type="EMBL" id="KAI3819364.1"/>
    </source>
</evidence>
<dbReference type="EMBL" id="CM042021">
    <property type="protein sequence ID" value="KAI3819364.1"/>
    <property type="molecule type" value="Genomic_DNA"/>
</dbReference>
<proteinExistence type="predicted"/>
<comment type="caution">
    <text evidence="1">The sequence shown here is derived from an EMBL/GenBank/DDBJ whole genome shotgun (WGS) entry which is preliminary data.</text>
</comment>
<name>A0ACB9JGP8_9ASTR</name>
<protein>
    <submittedName>
        <fullName evidence="1">Uncharacterized protein</fullName>
    </submittedName>
</protein>
<evidence type="ECO:0000313" key="2">
    <source>
        <dbReference type="Proteomes" id="UP001056120"/>
    </source>
</evidence>
<dbReference type="Proteomes" id="UP001056120">
    <property type="component" value="Linkage Group LG04"/>
</dbReference>
<organism evidence="1 2">
    <name type="scientific">Smallanthus sonchifolius</name>
    <dbReference type="NCBI Taxonomy" id="185202"/>
    <lineage>
        <taxon>Eukaryota</taxon>
        <taxon>Viridiplantae</taxon>
        <taxon>Streptophyta</taxon>
        <taxon>Embryophyta</taxon>
        <taxon>Tracheophyta</taxon>
        <taxon>Spermatophyta</taxon>
        <taxon>Magnoliopsida</taxon>
        <taxon>eudicotyledons</taxon>
        <taxon>Gunneridae</taxon>
        <taxon>Pentapetalae</taxon>
        <taxon>asterids</taxon>
        <taxon>campanulids</taxon>
        <taxon>Asterales</taxon>
        <taxon>Asteraceae</taxon>
        <taxon>Asteroideae</taxon>
        <taxon>Heliantheae alliance</taxon>
        <taxon>Millerieae</taxon>
        <taxon>Smallanthus</taxon>
    </lineage>
</organism>
<reference evidence="2" key="1">
    <citation type="journal article" date="2022" name="Mol. Ecol. Resour.">
        <title>The genomes of chicory, endive, great burdock and yacon provide insights into Asteraceae palaeo-polyploidization history and plant inulin production.</title>
        <authorList>
            <person name="Fan W."/>
            <person name="Wang S."/>
            <person name="Wang H."/>
            <person name="Wang A."/>
            <person name="Jiang F."/>
            <person name="Liu H."/>
            <person name="Zhao H."/>
            <person name="Xu D."/>
            <person name="Zhang Y."/>
        </authorList>
    </citation>
    <scope>NUCLEOTIDE SEQUENCE [LARGE SCALE GENOMIC DNA]</scope>
    <source>
        <strain evidence="2">cv. Yunnan</strain>
    </source>
</reference>
<reference evidence="1 2" key="2">
    <citation type="journal article" date="2022" name="Mol. Ecol. Resour.">
        <title>The genomes of chicory, endive, great burdock and yacon provide insights into Asteraceae paleo-polyploidization history and plant inulin production.</title>
        <authorList>
            <person name="Fan W."/>
            <person name="Wang S."/>
            <person name="Wang H."/>
            <person name="Wang A."/>
            <person name="Jiang F."/>
            <person name="Liu H."/>
            <person name="Zhao H."/>
            <person name="Xu D."/>
            <person name="Zhang Y."/>
        </authorList>
    </citation>
    <scope>NUCLEOTIDE SEQUENCE [LARGE SCALE GENOMIC DNA]</scope>
    <source>
        <strain evidence="2">cv. Yunnan</strain>
        <tissue evidence="1">Leaves</tissue>
    </source>
</reference>
<sequence>MVASGGLNAISDLLTKYESQAAEMGVKLGSAAARVPSWQAVVTSEGLGSDDADDDGAVWVVLVGAEEKKGARVVPNLFLFRPNACPFDKNTRVPMTPVLRRGYSGQTLRRCVVTTAVIPCPLISRSTPPR</sequence>